<feature type="compositionally biased region" description="Basic and acidic residues" evidence="2">
    <location>
        <begin position="375"/>
        <end position="385"/>
    </location>
</feature>
<feature type="domain" description="Centromere protein Cenp-F N-terminal" evidence="3">
    <location>
        <begin position="113"/>
        <end position="332"/>
    </location>
</feature>
<dbReference type="PANTHER" id="PTHR18874:SF10">
    <property type="entry name" value="CENTROMERE PROTEIN F"/>
    <property type="match status" value="1"/>
</dbReference>
<feature type="region of interest" description="Disordered" evidence="2">
    <location>
        <begin position="325"/>
        <end position="385"/>
    </location>
</feature>
<organism evidence="4 5">
    <name type="scientific">Liparis tanakae</name>
    <name type="common">Tanaka's snailfish</name>
    <dbReference type="NCBI Taxonomy" id="230148"/>
    <lineage>
        <taxon>Eukaryota</taxon>
        <taxon>Metazoa</taxon>
        <taxon>Chordata</taxon>
        <taxon>Craniata</taxon>
        <taxon>Vertebrata</taxon>
        <taxon>Euteleostomi</taxon>
        <taxon>Actinopterygii</taxon>
        <taxon>Neopterygii</taxon>
        <taxon>Teleostei</taxon>
        <taxon>Neoteleostei</taxon>
        <taxon>Acanthomorphata</taxon>
        <taxon>Eupercaria</taxon>
        <taxon>Perciformes</taxon>
        <taxon>Cottioidei</taxon>
        <taxon>Cottales</taxon>
        <taxon>Liparidae</taxon>
        <taxon>Liparis</taxon>
    </lineage>
</organism>
<keyword evidence="1" id="KW-0175">Coiled coil</keyword>
<feature type="region of interest" description="Disordered" evidence="2">
    <location>
        <begin position="63"/>
        <end position="82"/>
    </location>
</feature>
<feature type="compositionally biased region" description="Basic and acidic residues" evidence="2">
    <location>
        <begin position="354"/>
        <end position="367"/>
    </location>
</feature>
<dbReference type="GO" id="GO:0070840">
    <property type="term" value="F:dynein complex binding"/>
    <property type="evidence" value="ECO:0007669"/>
    <property type="project" value="TreeGrafter"/>
</dbReference>
<feature type="compositionally biased region" description="Polar residues" evidence="2">
    <location>
        <begin position="338"/>
        <end position="353"/>
    </location>
</feature>
<accession>A0A4Z2FX53</accession>
<dbReference type="AlphaFoldDB" id="A0A4Z2FX53"/>
<dbReference type="GO" id="GO:0005634">
    <property type="term" value="C:nucleus"/>
    <property type="evidence" value="ECO:0007669"/>
    <property type="project" value="TreeGrafter"/>
</dbReference>
<evidence type="ECO:0000313" key="4">
    <source>
        <dbReference type="EMBL" id="TNN45465.1"/>
    </source>
</evidence>
<protein>
    <submittedName>
        <fullName evidence="4">Centromere protein F</fullName>
    </submittedName>
</protein>
<sequence length="385" mass="42608">MTRVVVGTTASLRPGVVSLTVSHSRRLLLNYTRSCGSCRLFCLNLVTVRGSQQAVAQLLDGRVSSRPDAPQPPGEGPSSSALPAVFTHRSADSHGSRNGLILNLTGREREREMSWAEEDWTVGLSGRVLQKVKELQVHEERLTRENKQKQLQLDNIQTGLEKQNLKYEDVRRELQCLQRELRGVEEEAKAAVTTSERLTQEIQTKQALVFTLEGQVDAARNLNNKLALEIKRLEAELQKSSRSADATLFSTPCWNATSPWEDNVGGRKEERPGCRDEGLHIRRLQFSEVGSASSPQHQNKNAPHRHASDQSDVFSTPVAVFPWEQDNSRPAARRASPSVPQTPGTDVTSQGLSEQREILNRGTESCDRSGGGAEAEDRGAEVHPD</sequence>
<dbReference type="Proteomes" id="UP000314294">
    <property type="component" value="Unassembled WGS sequence"/>
</dbReference>
<proteinExistence type="predicted"/>
<comment type="caution">
    <text evidence="4">The sequence shown here is derived from an EMBL/GenBank/DDBJ whole genome shotgun (WGS) entry which is preliminary data.</text>
</comment>
<evidence type="ECO:0000256" key="1">
    <source>
        <dbReference type="SAM" id="Coils"/>
    </source>
</evidence>
<dbReference type="GO" id="GO:0008017">
    <property type="term" value="F:microtubule binding"/>
    <property type="evidence" value="ECO:0007669"/>
    <property type="project" value="InterPro"/>
</dbReference>
<dbReference type="GO" id="GO:0051310">
    <property type="term" value="P:metaphase chromosome alignment"/>
    <property type="evidence" value="ECO:0007669"/>
    <property type="project" value="TreeGrafter"/>
</dbReference>
<keyword evidence="5" id="KW-1185">Reference proteome</keyword>
<feature type="compositionally biased region" description="Polar residues" evidence="2">
    <location>
        <begin position="288"/>
        <end position="301"/>
    </location>
</feature>
<dbReference type="GO" id="GO:0000775">
    <property type="term" value="C:chromosome, centromeric region"/>
    <property type="evidence" value="ECO:0007669"/>
    <property type="project" value="InterPro"/>
</dbReference>
<dbReference type="GO" id="GO:0000922">
    <property type="term" value="C:spindle pole"/>
    <property type="evidence" value="ECO:0007669"/>
    <property type="project" value="TreeGrafter"/>
</dbReference>
<evidence type="ECO:0000313" key="5">
    <source>
        <dbReference type="Proteomes" id="UP000314294"/>
    </source>
</evidence>
<dbReference type="EMBL" id="SRLO01000845">
    <property type="protein sequence ID" value="TNN45465.1"/>
    <property type="molecule type" value="Genomic_DNA"/>
</dbReference>
<gene>
    <name evidence="4" type="primary">CENPF_0</name>
    <name evidence="4" type="ORF">EYF80_044324</name>
</gene>
<feature type="coiled-coil region" evidence="1">
    <location>
        <begin position="132"/>
        <end position="243"/>
    </location>
</feature>
<dbReference type="GO" id="GO:0010389">
    <property type="term" value="P:regulation of G2/M transition of mitotic cell cycle"/>
    <property type="evidence" value="ECO:0007669"/>
    <property type="project" value="TreeGrafter"/>
</dbReference>
<name>A0A4Z2FX53_9TELE</name>
<dbReference type="Pfam" id="PF10481">
    <property type="entry name" value="CENP-F_N"/>
    <property type="match status" value="1"/>
</dbReference>
<dbReference type="OrthoDB" id="10255522at2759"/>
<dbReference type="InterPro" id="IPR018463">
    <property type="entry name" value="Centromere_CenpF_N"/>
</dbReference>
<dbReference type="PANTHER" id="PTHR18874">
    <property type="entry name" value="CMF/LEK/CENP CELL DIVISION-RELATED"/>
    <property type="match status" value="1"/>
</dbReference>
<evidence type="ECO:0000256" key="2">
    <source>
        <dbReference type="SAM" id="MobiDB-lite"/>
    </source>
</evidence>
<evidence type="ECO:0000259" key="3">
    <source>
        <dbReference type="Pfam" id="PF10481"/>
    </source>
</evidence>
<reference evidence="4 5" key="1">
    <citation type="submission" date="2019-03" db="EMBL/GenBank/DDBJ databases">
        <title>First draft genome of Liparis tanakae, snailfish: a comprehensive survey of snailfish specific genes.</title>
        <authorList>
            <person name="Kim W."/>
            <person name="Song I."/>
            <person name="Jeong J.-H."/>
            <person name="Kim D."/>
            <person name="Kim S."/>
            <person name="Ryu S."/>
            <person name="Song J.Y."/>
            <person name="Lee S.K."/>
        </authorList>
    </citation>
    <scope>NUCLEOTIDE SEQUENCE [LARGE SCALE GENOMIC DNA]</scope>
    <source>
        <tissue evidence="4">Muscle</tissue>
    </source>
</reference>
<feature type="region of interest" description="Disordered" evidence="2">
    <location>
        <begin position="288"/>
        <end position="311"/>
    </location>
</feature>
<dbReference type="InterPro" id="IPR043513">
    <property type="entry name" value="Cenp-F"/>
</dbReference>
<dbReference type="GO" id="GO:0000278">
    <property type="term" value="P:mitotic cell cycle"/>
    <property type="evidence" value="ECO:0007669"/>
    <property type="project" value="TreeGrafter"/>
</dbReference>